<sequence length="281" mass="32149">MENRAVVNRLIPFSNVDGPGNRFAIFFQQCNIQCIYCHNPETQSECKVCGKCVVNCPVKALTLVENKVVFDEKLCVECDTCIKNCVHQSSPRTHEYTVDELYTEIEGYKAFIRGITVSGGEPTLQAEFVTELFKKIKPLELTCFVDTNGFFDKDSNDMQKLIEVTDKFMVDIKAVDKIQELCGTNLKNNVDNLKYLLSLNKVYEVRTVIIEDYMDVENTLTTVASILKDYPNVNYKLITVHNSGLKDHQRELINDKIPTRERVEDLADMVRRIGVKKIEVI</sequence>
<dbReference type="InterPro" id="IPR017900">
    <property type="entry name" value="4Fe4S_Fe_S_CS"/>
</dbReference>
<proteinExistence type="predicted"/>
<dbReference type="InterPro" id="IPR017896">
    <property type="entry name" value="4Fe4S_Fe-S-bd"/>
</dbReference>
<dbReference type="Pfam" id="PF04055">
    <property type="entry name" value="Radical_SAM"/>
    <property type="match status" value="1"/>
</dbReference>
<evidence type="ECO:0000256" key="1">
    <source>
        <dbReference type="ARBA" id="ARBA00001966"/>
    </source>
</evidence>
<dbReference type="OrthoDB" id="9782387at2"/>
<dbReference type="PANTHER" id="PTHR30352">
    <property type="entry name" value="PYRUVATE FORMATE-LYASE-ACTIVATING ENZYME"/>
    <property type="match status" value="1"/>
</dbReference>
<keyword evidence="5" id="KW-0408">Iron</keyword>
<evidence type="ECO:0000256" key="2">
    <source>
        <dbReference type="ARBA" id="ARBA00022485"/>
    </source>
</evidence>
<keyword evidence="3" id="KW-0949">S-adenosyl-L-methionine</keyword>
<evidence type="ECO:0000256" key="6">
    <source>
        <dbReference type="ARBA" id="ARBA00023014"/>
    </source>
</evidence>
<dbReference type="InterPro" id="IPR007197">
    <property type="entry name" value="rSAM"/>
</dbReference>
<dbReference type="GO" id="GO:0051539">
    <property type="term" value="F:4 iron, 4 sulfur cluster binding"/>
    <property type="evidence" value="ECO:0007669"/>
    <property type="project" value="UniProtKB-KW"/>
</dbReference>
<dbReference type="GO" id="GO:0016491">
    <property type="term" value="F:oxidoreductase activity"/>
    <property type="evidence" value="ECO:0007669"/>
    <property type="project" value="UniProtKB-KW"/>
</dbReference>
<dbReference type="SFLD" id="SFLDS00029">
    <property type="entry name" value="Radical_SAM"/>
    <property type="match status" value="1"/>
</dbReference>
<dbReference type="Gene3D" id="3.30.70.20">
    <property type="match status" value="1"/>
</dbReference>
<comment type="caution">
    <text evidence="10">The sequence shown here is derived from an EMBL/GenBank/DDBJ whole genome shotgun (WGS) entry which is preliminary data.</text>
</comment>
<dbReference type="SFLD" id="SFLDG01066">
    <property type="entry name" value="organic_radical-activating_enz"/>
    <property type="match status" value="1"/>
</dbReference>
<reference evidence="10 11" key="1">
    <citation type="submission" date="2017-03" db="EMBL/GenBank/DDBJ databases">
        <title>Genome sequence of Clostridium oryzae DSM 28571.</title>
        <authorList>
            <person name="Poehlein A."/>
            <person name="Daniel R."/>
        </authorList>
    </citation>
    <scope>NUCLEOTIDE SEQUENCE [LARGE SCALE GENOMIC DNA]</scope>
    <source>
        <strain evidence="10 11">DSM 28571</strain>
    </source>
</reference>
<keyword evidence="10" id="KW-0560">Oxidoreductase</keyword>
<keyword evidence="6" id="KW-0411">Iron-sulfur</keyword>
<evidence type="ECO:0000256" key="3">
    <source>
        <dbReference type="ARBA" id="ARBA00022691"/>
    </source>
</evidence>
<dbReference type="InterPro" id="IPR023912">
    <property type="entry name" value="YjjW_bact"/>
</dbReference>
<keyword evidence="2" id="KW-0004">4Fe-4S</keyword>
<name>A0A1V4IGX8_9CLOT</name>
<feature type="domain" description="4Fe-4S ferredoxin-type" evidence="8">
    <location>
        <begin position="38"/>
        <end position="66"/>
    </location>
</feature>
<dbReference type="InterPro" id="IPR012839">
    <property type="entry name" value="Organic_radical_activase"/>
</dbReference>
<dbReference type="EMBL" id="MZGV01000049">
    <property type="protein sequence ID" value="OPJ59186.1"/>
    <property type="molecule type" value="Genomic_DNA"/>
</dbReference>
<comment type="catalytic activity">
    <reaction evidence="7">
        <text>glycyl-[protein] + reduced [flavodoxin] + S-adenosyl-L-methionine = glycin-2-yl radical-[protein] + semiquinone [flavodoxin] + 5'-deoxyadenosine + L-methionine + H(+)</text>
        <dbReference type="Rhea" id="RHEA:61976"/>
        <dbReference type="Rhea" id="RHEA-COMP:10622"/>
        <dbReference type="Rhea" id="RHEA-COMP:14480"/>
        <dbReference type="Rhea" id="RHEA-COMP:15993"/>
        <dbReference type="Rhea" id="RHEA-COMP:15994"/>
        <dbReference type="ChEBI" id="CHEBI:15378"/>
        <dbReference type="ChEBI" id="CHEBI:17319"/>
        <dbReference type="ChEBI" id="CHEBI:29947"/>
        <dbReference type="ChEBI" id="CHEBI:32722"/>
        <dbReference type="ChEBI" id="CHEBI:57618"/>
        <dbReference type="ChEBI" id="CHEBI:57844"/>
        <dbReference type="ChEBI" id="CHEBI:59789"/>
        <dbReference type="ChEBI" id="CHEBI:140311"/>
    </reaction>
</comment>
<dbReference type="AlphaFoldDB" id="A0A1V4IGX8"/>
<dbReference type="CDD" id="cd01335">
    <property type="entry name" value="Radical_SAM"/>
    <property type="match status" value="1"/>
</dbReference>
<dbReference type="InterPro" id="IPR013785">
    <property type="entry name" value="Aldolase_TIM"/>
</dbReference>
<feature type="domain" description="Radical SAM core" evidence="9">
    <location>
        <begin position="16"/>
        <end position="276"/>
    </location>
</feature>
<dbReference type="PROSITE" id="PS00198">
    <property type="entry name" value="4FE4S_FER_1"/>
    <property type="match status" value="1"/>
</dbReference>
<dbReference type="PIRSF" id="PIRSF000371">
    <property type="entry name" value="PFL_act_enz"/>
    <property type="match status" value="1"/>
</dbReference>
<evidence type="ECO:0000259" key="8">
    <source>
        <dbReference type="PROSITE" id="PS51379"/>
    </source>
</evidence>
<evidence type="ECO:0000256" key="5">
    <source>
        <dbReference type="ARBA" id="ARBA00023004"/>
    </source>
</evidence>
<accession>A0A1V4IGX8</accession>
<organism evidence="10 11">
    <name type="scientific">Clostridium oryzae</name>
    <dbReference type="NCBI Taxonomy" id="1450648"/>
    <lineage>
        <taxon>Bacteria</taxon>
        <taxon>Bacillati</taxon>
        <taxon>Bacillota</taxon>
        <taxon>Clostridia</taxon>
        <taxon>Eubacteriales</taxon>
        <taxon>Clostridiaceae</taxon>
        <taxon>Clostridium</taxon>
    </lineage>
</organism>
<dbReference type="SUPFAM" id="SSF54862">
    <property type="entry name" value="4Fe-4S ferredoxins"/>
    <property type="match status" value="1"/>
</dbReference>
<dbReference type="PANTHER" id="PTHR30352:SF13">
    <property type="entry name" value="GLYCYL-RADICAL ENZYME ACTIVATING ENZYME YJJW-RELATED"/>
    <property type="match status" value="1"/>
</dbReference>
<dbReference type="EC" id="1.97.1.-" evidence="10"/>
<dbReference type="PROSITE" id="PS51379">
    <property type="entry name" value="4FE4S_FER_2"/>
    <property type="match status" value="1"/>
</dbReference>
<dbReference type="STRING" id="1450648.CLORY_34140"/>
<dbReference type="Proteomes" id="UP000190080">
    <property type="component" value="Unassembled WGS sequence"/>
</dbReference>
<evidence type="ECO:0000256" key="7">
    <source>
        <dbReference type="ARBA" id="ARBA00047365"/>
    </source>
</evidence>
<dbReference type="InterPro" id="IPR034457">
    <property type="entry name" value="Organic_radical-activating"/>
</dbReference>
<evidence type="ECO:0000313" key="11">
    <source>
        <dbReference type="Proteomes" id="UP000190080"/>
    </source>
</evidence>
<comment type="cofactor">
    <cofactor evidence="1">
        <name>[4Fe-4S] cluster</name>
        <dbReference type="ChEBI" id="CHEBI:49883"/>
    </cofactor>
</comment>
<dbReference type="Gene3D" id="3.20.20.70">
    <property type="entry name" value="Aldolase class I"/>
    <property type="match status" value="1"/>
</dbReference>
<keyword evidence="4" id="KW-0479">Metal-binding</keyword>
<evidence type="ECO:0000313" key="10">
    <source>
        <dbReference type="EMBL" id="OPJ59186.1"/>
    </source>
</evidence>
<dbReference type="GO" id="GO:0046872">
    <property type="term" value="F:metal ion binding"/>
    <property type="evidence" value="ECO:0007669"/>
    <property type="project" value="UniProtKB-KW"/>
</dbReference>
<keyword evidence="11" id="KW-1185">Reference proteome</keyword>
<dbReference type="InterPro" id="IPR058240">
    <property type="entry name" value="rSAM_sf"/>
</dbReference>
<dbReference type="RefSeq" id="WP_079426709.1">
    <property type="nucleotide sequence ID" value="NZ_MZGV01000049.1"/>
</dbReference>
<dbReference type="NCBIfam" id="TIGR04041">
    <property type="entry name" value="activase_YjjW"/>
    <property type="match status" value="1"/>
</dbReference>
<dbReference type="PROSITE" id="PS51918">
    <property type="entry name" value="RADICAL_SAM"/>
    <property type="match status" value="1"/>
</dbReference>
<protein>
    <submittedName>
        <fullName evidence="10">Benzylsuccinate synthase activating enzyme</fullName>
        <ecNumber evidence="10">1.97.1.-</ecNumber>
    </submittedName>
</protein>
<dbReference type="SUPFAM" id="SSF102114">
    <property type="entry name" value="Radical SAM enzymes"/>
    <property type="match status" value="1"/>
</dbReference>
<evidence type="ECO:0000256" key="4">
    <source>
        <dbReference type="ARBA" id="ARBA00022723"/>
    </source>
</evidence>
<evidence type="ECO:0000259" key="9">
    <source>
        <dbReference type="PROSITE" id="PS51918"/>
    </source>
</evidence>
<gene>
    <name evidence="10" type="primary">bssD_2</name>
    <name evidence="10" type="ORF">CLORY_34140</name>
</gene>